<dbReference type="Proteomes" id="UP001152561">
    <property type="component" value="Unassembled WGS sequence"/>
</dbReference>
<dbReference type="OrthoDB" id="1279476at2759"/>
<comment type="caution">
    <text evidence="2">The sequence shown here is derived from an EMBL/GenBank/DDBJ whole genome shotgun (WGS) entry which is preliminary data.</text>
</comment>
<name>A0A9Q1L5U0_9SOLA</name>
<dbReference type="Pfam" id="PF25279">
    <property type="entry name" value="Beta_prop_At2g24240"/>
    <property type="match status" value="1"/>
</dbReference>
<reference evidence="3" key="1">
    <citation type="journal article" date="2023" name="Proc. Natl. Acad. Sci. U.S.A.">
        <title>Genomic and structural basis for evolution of tropane alkaloid biosynthesis.</title>
        <authorList>
            <person name="Wanga Y.-J."/>
            <person name="Taina T."/>
            <person name="Yua J.-Y."/>
            <person name="Lia J."/>
            <person name="Xua B."/>
            <person name="Chenc J."/>
            <person name="D'Auriad J.C."/>
            <person name="Huanga J.-P."/>
            <person name="Huanga S.-X."/>
        </authorList>
    </citation>
    <scope>NUCLEOTIDE SEQUENCE [LARGE SCALE GENOMIC DNA]</scope>
    <source>
        <strain evidence="3">cv. KIB-2019</strain>
    </source>
</reference>
<feature type="domain" description="At2g24240-like C-terminal beta-propeller" evidence="1">
    <location>
        <begin position="70"/>
        <end position="126"/>
    </location>
</feature>
<proteinExistence type="predicted"/>
<evidence type="ECO:0000313" key="3">
    <source>
        <dbReference type="Proteomes" id="UP001152561"/>
    </source>
</evidence>
<evidence type="ECO:0000313" key="2">
    <source>
        <dbReference type="EMBL" id="KAJ8527965.1"/>
    </source>
</evidence>
<sequence>MVASSVTRNGVSLFNFRKNEMVWSWTEPTDYRNRHKVTEKRMFRDAIAIEEISSICVVDENECLGFIDFRRGQLFSSMDDRISVYCGSDCALTSELRQSHGCPICGFSIGDGSLFALHSEENVIDVSPPASYLLS</sequence>
<evidence type="ECO:0000259" key="1">
    <source>
        <dbReference type="Pfam" id="PF25279"/>
    </source>
</evidence>
<dbReference type="AlphaFoldDB" id="A0A9Q1L5U0"/>
<dbReference type="InterPro" id="IPR057441">
    <property type="entry name" value="Beta_prop_At2g24240"/>
</dbReference>
<dbReference type="EMBL" id="JAJAGQ010000023">
    <property type="protein sequence ID" value="KAJ8527965.1"/>
    <property type="molecule type" value="Genomic_DNA"/>
</dbReference>
<gene>
    <name evidence="2" type="ORF">K7X08_015416</name>
</gene>
<accession>A0A9Q1L5U0</accession>
<keyword evidence="3" id="KW-1185">Reference proteome</keyword>
<organism evidence="2 3">
    <name type="scientific">Anisodus acutangulus</name>
    <dbReference type="NCBI Taxonomy" id="402998"/>
    <lineage>
        <taxon>Eukaryota</taxon>
        <taxon>Viridiplantae</taxon>
        <taxon>Streptophyta</taxon>
        <taxon>Embryophyta</taxon>
        <taxon>Tracheophyta</taxon>
        <taxon>Spermatophyta</taxon>
        <taxon>Magnoliopsida</taxon>
        <taxon>eudicotyledons</taxon>
        <taxon>Gunneridae</taxon>
        <taxon>Pentapetalae</taxon>
        <taxon>asterids</taxon>
        <taxon>lamiids</taxon>
        <taxon>Solanales</taxon>
        <taxon>Solanaceae</taxon>
        <taxon>Solanoideae</taxon>
        <taxon>Hyoscyameae</taxon>
        <taxon>Anisodus</taxon>
    </lineage>
</organism>
<protein>
    <recommendedName>
        <fullName evidence="1">At2g24240-like C-terminal beta-propeller domain-containing protein</fullName>
    </recommendedName>
</protein>